<dbReference type="AlphaFoldDB" id="Q0RBT3"/>
<feature type="region of interest" description="Disordered" evidence="1">
    <location>
        <begin position="38"/>
        <end position="117"/>
    </location>
</feature>
<protein>
    <submittedName>
        <fullName evidence="2">Uncharacterized protein</fullName>
    </submittedName>
</protein>
<evidence type="ECO:0000313" key="2">
    <source>
        <dbReference type="EMBL" id="CAJ65101.1"/>
    </source>
</evidence>
<reference evidence="2 3" key="1">
    <citation type="journal article" date="2007" name="Genome Res.">
        <title>Genome characteristics of facultatively symbiotic Frankia sp. strains reflect host range and host plant biogeography.</title>
        <authorList>
            <person name="Normand P."/>
            <person name="Lapierre P."/>
            <person name="Tisa L.S."/>
            <person name="Gogarten J.P."/>
            <person name="Alloisio N."/>
            <person name="Bagnarol E."/>
            <person name="Bassi C.A."/>
            <person name="Berry A.M."/>
            <person name="Bickhart D.M."/>
            <person name="Choisne N."/>
            <person name="Couloux A."/>
            <person name="Cournoyer B."/>
            <person name="Cruveiller S."/>
            <person name="Daubin V."/>
            <person name="Demange N."/>
            <person name="Francino M.P."/>
            <person name="Goltsman E."/>
            <person name="Huang Y."/>
            <person name="Kopp O.R."/>
            <person name="Labarre L."/>
            <person name="Lapidus A."/>
            <person name="Lavire C."/>
            <person name="Marechal J."/>
            <person name="Martinez M."/>
            <person name="Mastronunzio J.E."/>
            <person name="Mullin B.C."/>
            <person name="Niemann J."/>
            <person name="Pujic P."/>
            <person name="Rawnsley T."/>
            <person name="Rouy Z."/>
            <person name="Schenowitz C."/>
            <person name="Sellstedt A."/>
            <person name="Tavares F."/>
            <person name="Tomkins J.P."/>
            <person name="Vallenet D."/>
            <person name="Valverde C."/>
            <person name="Wall L.G."/>
            <person name="Wang Y."/>
            <person name="Medigue C."/>
            <person name="Benson D.R."/>
        </authorList>
    </citation>
    <scope>NUCLEOTIDE SEQUENCE [LARGE SCALE GENOMIC DNA]</scope>
    <source>
        <strain evidence="3">DSM 45986 / CECT 9034 / ACN14a</strain>
    </source>
</reference>
<proteinExistence type="predicted"/>
<sequence>MRTRHPSASGDIAAPAGRAFAGPEVRRLLTGVDVPLAGTGRRPLMDGTLPRWPPRSAVIPNCPEPGRIMGSGTCGEDTSAAHRPGSIRIQPTHQSGCGGRQGSVVRPPSTMNVIPVR</sequence>
<accession>Q0RBT3</accession>
<name>Q0RBT3_FRAAA</name>
<organism evidence="2 3">
    <name type="scientific">Frankia alni (strain DSM 45986 / CECT 9034 / ACN14a)</name>
    <dbReference type="NCBI Taxonomy" id="326424"/>
    <lineage>
        <taxon>Bacteria</taxon>
        <taxon>Bacillati</taxon>
        <taxon>Actinomycetota</taxon>
        <taxon>Actinomycetes</taxon>
        <taxon>Frankiales</taxon>
        <taxon>Frankiaceae</taxon>
        <taxon>Frankia</taxon>
    </lineage>
</organism>
<dbReference type="Proteomes" id="UP000000657">
    <property type="component" value="Chromosome"/>
</dbReference>
<evidence type="ECO:0000313" key="3">
    <source>
        <dbReference type="Proteomes" id="UP000000657"/>
    </source>
</evidence>
<gene>
    <name evidence="2" type="ordered locus">FRAAL6478</name>
</gene>
<evidence type="ECO:0000256" key="1">
    <source>
        <dbReference type="SAM" id="MobiDB-lite"/>
    </source>
</evidence>
<dbReference type="HOGENOM" id="CLU_2081351_0_0_11"/>
<keyword evidence="3" id="KW-1185">Reference proteome</keyword>
<dbReference type="EMBL" id="CT573213">
    <property type="protein sequence ID" value="CAJ65101.1"/>
    <property type="molecule type" value="Genomic_DNA"/>
</dbReference>
<dbReference type="KEGG" id="fal:FRAAL6478"/>